<protein>
    <submittedName>
        <fullName evidence="2">Nms protein</fullName>
    </submittedName>
</protein>
<evidence type="ECO:0000256" key="1">
    <source>
        <dbReference type="SAM" id="SignalP"/>
    </source>
</evidence>
<feature type="signal peptide" evidence="1">
    <location>
        <begin position="1"/>
        <end position="28"/>
    </location>
</feature>
<organism evidence="2 3">
    <name type="scientific">Phodopus roborovskii</name>
    <name type="common">Roborovski's desert hamster</name>
    <name type="synonym">Cricetulus roborovskii</name>
    <dbReference type="NCBI Taxonomy" id="109678"/>
    <lineage>
        <taxon>Eukaryota</taxon>
        <taxon>Metazoa</taxon>
        <taxon>Chordata</taxon>
        <taxon>Craniata</taxon>
        <taxon>Vertebrata</taxon>
        <taxon>Euteleostomi</taxon>
        <taxon>Mammalia</taxon>
        <taxon>Eutheria</taxon>
        <taxon>Euarchontoglires</taxon>
        <taxon>Glires</taxon>
        <taxon>Rodentia</taxon>
        <taxon>Myomorpha</taxon>
        <taxon>Muroidea</taxon>
        <taxon>Cricetidae</taxon>
        <taxon>Cricetinae</taxon>
        <taxon>Phodopus</taxon>
    </lineage>
</organism>
<dbReference type="InterPro" id="IPR043253">
    <property type="entry name" value="NmS"/>
</dbReference>
<accession>A0AAV0A5Y9</accession>
<keyword evidence="1" id="KW-0732">Signal</keyword>
<keyword evidence="3" id="KW-1185">Reference proteome</keyword>
<evidence type="ECO:0000313" key="3">
    <source>
        <dbReference type="Proteomes" id="UP001152836"/>
    </source>
</evidence>
<name>A0AAV0A5Y9_PHORO</name>
<dbReference type="PANTHER" id="PTHR32414:SF2">
    <property type="entry name" value="NEUROMEDIN-S"/>
    <property type="match status" value="1"/>
</dbReference>
<dbReference type="EMBL" id="CALSGD010001572">
    <property type="protein sequence ID" value="CAH7231735.1"/>
    <property type="molecule type" value="Genomic_DNA"/>
</dbReference>
<feature type="chain" id="PRO_5043885916" evidence="1">
    <location>
        <begin position="29"/>
        <end position="144"/>
    </location>
</feature>
<dbReference type="PANTHER" id="PTHR32414">
    <property type="entry name" value="NEUROMEDIN-S"/>
    <property type="match status" value="1"/>
</dbReference>
<evidence type="ECO:0000313" key="2">
    <source>
        <dbReference type="EMBL" id="CAH7231735.1"/>
    </source>
</evidence>
<dbReference type="AlphaFoldDB" id="A0AAV0A5Y9"/>
<comment type="caution">
    <text evidence="2">The sequence shown here is derived from an EMBL/GenBank/DDBJ whole genome shotgun (WGS) entry which is preliminary data.</text>
</comment>
<reference evidence="2" key="1">
    <citation type="submission" date="2022-06" db="EMBL/GenBank/DDBJ databases">
        <authorList>
            <person name="Andreotti S."/>
            <person name="Wyler E."/>
        </authorList>
    </citation>
    <scope>NUCLEOTIDE SEQUENCE</scope>
</reference>
<proteinExistence type="predicted"/>
<dbReference type="Proteomes" id="UP001152836">
    <property type="component" value="Unassembled WGS sequence"/>
</dbReference>
<gene>
    <name evidence="2" type="primary">Nms</name>
    <name evidence="2" type="ORF">PHOROB_LOCUS15294</name>
</gene>
<sequence length="144" mass="16631">MKYLLPRFPSILVIYYICLLQIPSSGVSQPLADSPDGLDITGLKQLVYYLNQWETLSNQPKENQAIYKRFLFHYSRTQKPAHPVTSEFAPVHPLMRLAAKLAGRRMKRLPAPRTATVGFPKKDSTSTLRQPFFLFRPRNGRYIH</sequence>